<evidence type="ECO:0000256" key="1">
    <source>
        <dbReference type="ARBA" id="ARBA00010240"/>
    </source>
</evidence>
<evidence type="ECO:0000256" key="4">
    <source>
        <dbReference type="PROSITE-ProRule" id="PRU01161"/>
    </source>
</evidence>
<keyword evidence="3 5" id="KW-0443">Lipid metabolism</keyword>
<dbReference type="OMA" id="LSQHMPK"/>
<organism evidence="7">
    <name type="scientific">Eucalyptus grandis</name>
    <name type="common">Flooded gum</name>
    <dbReference type="NCBI Taxonomy" id="71139"/>
    <lineage>
        <taxon>Eukaryota</taxon>
        <taxon>Viridiplantae</taxon>
        <taxon>Streptophyta</taxon>
        <taxon>Embryophyta</taxon>
        <taxon>Tracheophyta</taxon>
        <taxon>Spermatophyta</taxon>
        <taxon>Magnoliopsida</taxon>
        <taxon>eudicotyledons</taxon>
        <taxon>Gunneridae</taxon>
        <taxon>Pentapetalae</taxon>
        <taxon>rosids</taxon>
        <taxon>malvids</taxon>
        <taxon>Myrtales</taxon>
        <taxon>Myrtaceae</taxon>
        <taxon>Myrtoideae</taxon>
        <taxon>Eucalypteae</taxon>
        <taxon>Eucalyptus</taxon>
    </lineage>
</organism>
<dbReference type="PANTHER" id="PTHR32176:SF109">
    <property type="entry name" value="PATATIN-LIKE PROTEIN 2"/>
    <property type="match status" value="1"/>
</dbReference>
<dbReference type="InParanoid" id="A0A059BJG0"/>
<dbReference type="Gramene" id="KCW66179">
    <property type="protein sequence ID" value="KCW66179"/>
    <property type="gene ID" value="EUGRSUZ_F00016"/>
</dbReference>
<evidence type="ECO:0000256" key="5">
    <source>
        <dbReference type="RuleBase" id="RU361262"/>
    </source>
</evidence>
<comment type="domain">
    <text evidence="5">The nitrogen atoms of the two glycine residues in the GGXR motif define the oxyanion hole, and stabilize the oxyanion that forms during the nucleophilic attack by the catalytic serine during substrate cleavage.</text>
</comment>
<comment type="function">
    <text evidence="5">Lipolytic acyl hydrolase (LAH).</text>
</comment>
<dbReference type="EC" id="3.1.1.-" evidence="5"/>
<evidence type="ECO:0000256" key="3">
    <source>
        <dbReference type="ARBA" id="ARBA00023098"/>
    </source>
</evidence>
<feature type="short sequence motif" description="GXSXG" evidence="4">
    <location>
        <begin position="84"/>
        <end position="88"/>
    </location>
</feature>
<dbReference type="GO" id="GO:0004620">
    <property type="term" value="F:phospholipase activity"/>
    <property type="evidence" value="ECO:0000318"/>
    <property type="project" value="GO_Central"/>
</dbReference>
<dbReference type="EMBL" id="KK198758">
    <property type="protein sequence ID" value="KCW66179.1"/>
    <property type="molecule type" value="Genomic_DNA"/>
</dbReference>
<dbReference type="GO" id="GO:0047372">
    <property type="term" value="F:monoacylglycerol lipase activity"/>
    <property type="evidence" value="ECO:0000318"/>
    <property type="project" value="GO_Central"/>
</dbReference>
<feature type="short sequence motif" description="GXGXXG" evidence="4">
    <location>
        <begin position="25"/>
        <end position="30"/>
    </location>
</feature>
<evidence type="ECO:0000313" key="7">
    <source>
        <dbReference type="EMBL" id="KCW66179.1"/>
    </source>
</evidence>
<comment type="similarity">
    <text evidence="1 5">Belongs to the patatin family.</text>
</comment>
<keyword evidence="2 5" id="KW-0442">Lipid degradation</keyword>
<dbReference type="GO" id="GO:0016042">
    <property type="term" value="P:lipid catabolic process"/>
    <property type="evidence" value="ECO:0007669"/>
    <property type="project" value="UniProtKB-KW"/>
</dbReference>
<accession>A0A059BJG0</accession>
<dbReference type="Gene3D" id="3.40.1090.10">
    <property type="entry name" value="Cytosolic phospholipase A2 catalytic domain"/>
    <property type="match status" value="2"/>
</dbReference>
<dbReference type="PROSITE" id="PS51635">
    <property type="entry name" value="PNPLA"/>
    <property type="match status" value="1"/>
</dbReference>
<sequence length="331" mass="36495">MERSKSLPLQPPTYGNLITILSIDGGGIRGLIPGTILAFLESELQVVINQFAIFLMHEEQVSMKYQKLDGEDARLADYFDVIAGTSTGGLVTAMLTSPDENNRPLFAAKDIKNFYLNNCPKIFPQDSCPFAPATNMVKAVTGVKYDGKHLHKLVKEKLGNTRLRQTLTNVVIPTFDIRCLQPTIFSIYKDFTGKTLVAMGEVTKEIMGGSSDFFPIKPMDYRRFLVISLRTGSAKVEGKYNASGAAKWGVLRWLCGNGGSPLVDVFMQASTDMVDFHLSAVFQALHLEANYLRIQDDTLSGAVASVDIATKENLNDLVRTGEALLKKPFQE</sequence>
<comment type="caution">
    <text evidence="4">Lacks conserved residue(s) required for the propagation of feature annotation.</text>
</comment>
<dbReference type="Pfam" id="PF01734">
    <property type="entry name" value="Patatin"/>
    <property type="match status" value="1"/>
</dbReference>
<gene>
    <name evidence="7" type="ORF">EUGRSUZ_F00016</name>
</gene>
<dbReference type="InterPro" id="IPR016035">
    <property type="entry name" value="Acyl_Trfase/lysoPLipase"/>
</dbReference>
<dbReference type="PANTHER" id="PTHR32176">
    <property type="entry name" value="XYLOSE ISOMERASE"/>
    <property type="match status" value="1"/>
</dbReference>
<protein>
    <recommendedName>
        <fullName evidence="5">Patatin</fullName>
        <ecNumber evidence="5">3.1.1.-</ecNumber>
    </recommendedName>
</protein>
<evidence type="ECO:0000256" key="2">
    <source>
        <dbReference type="ARBA" id="ARBA00022963"/>
    </source>
</evidence>
<reference evidence="7" key="1">
    <citation type="submission" date="2013-07" db="EMBL/GenBank/DDBJ databases">
        <title>The genome of Eucalyptus grandis.</title>
        <authorList>
            <person name="Schmutz J."/>
            <person name="Hayes R."/>
            <person name="Myburg A."/>
            <person name="Tuskan G."/>
            <person name="Grattapaglia D."/>
            <person name="Rokhsar D.S."/>
        </authorList>
    </citation>
    <scope>NUCLEOTIDE SEQUENCE</scope>
    <source>
        <tissue evidence="7">Leaf extractions</tissue>
    </source>
</reference>
<feature type="domain" description="PNPLA" evidence="6">
    <location>
        <begin position="21"/>
        <end position="220"/>
    </location>
</feature>
<evidence type="ECO:0000259" key="6">
    <source>
        <dbReference type="PROSITE" id="PS51635"/>
    </source>
</evidence>
<keyword evidence="5" id="KW-0378">Hydrolase</keyword>
<name>A0A059BJG0_EUCGR</name>
<dbReference type="SUPFAM" id="SSF52151">
    <property type="entry name" value="FabD/lysophospholipase-like"/>
    <property type="match status" value="1"/>
</dbReference>
<proteinExistence type="inferred from homology"/>
<dbReference type="AlphaFoldDB" id="A0A059BJG0"/>
<dbReference type="InterPro" id="IPR002641">
    <property type="entry name" value="PNPLA_dom"/>
</dbReference>